<dbReference type="InterPro" id="IPR042188">
    <property type="entry name" value="MmgE/PrpD_sf_2"/>
</dbReference>
<dbReference type="STRING" id="658167.SAMN04488135_102399"/>
<dbReference type="Pfam" id="PF03972">
    <property type="entry name" value="MmgE_PrpD_N"/>
    <property type="match status" value="1"/>
</dbReference>
<dbReference type="PANTHER" id="PTHR16943:SF8">
    <property type="entry name" value="2-METHYLCITRATE DEHYDRATASE"/>
    <property type="match status" value="1"/>
</dbReference>
<dbReference type="Gene3D" id="1.10.4100.10">
    <property type="entry name" value="2-methylcitrate dehydratase PrpD"/>
    <property type="match status" value="1"/>
</dbReference>
<dbReference type="Pfam" id="PF19305">
    <property type="entry name" value="MmgE_PrpD_C"/>
    <property type="match status" value="1"/>
</dbReference>
<evidence type="ECO:0000313" key="5">
    <source>
        <dbReference type="Proteomes" id="UP000184226"/>
    </source>
</evidence>
<organism evidence="4 5">
    <name type="scientific">Pollutimonas bauzanensis</name>
    <dbReference type="NCBI Taxonomy" id="658167"/>
    <lineage>
        <taxon>Bacteria</taxon>
        <taxon>Pseudomonadati</taxon>
        <taxon>Pseudomonadota</taxon>
        <taxon>Betaproteobacteria</taxon>
        <taxon>Burkholderiales</taxon>
        <taxon>Alcaligenaceae</taxon>
        <taxon>Pollutimonas</taxon>
    </lineage>
</organism>
<feature type="domain" description="MmgE/PrpD C-terminal" evidence="3">
    <location>
        <begin position="273"/>
        <end position="419"/>
    </location>
</feature>
<comment type="similarity">
    <text evidence="1">Belongs to the PrpD family.</text>
</comment>
<dbReference type="Proteomes" id="UP000184226">
    <property type="component" value="Unassembled WGS sequence"/>
</dbReference>
<evidence type="ECO:0000259" key="3">
    <source>
        <dbReference type="Pfam" id="PF19305"/>
    </source>
</evidence>
<sequence>MDISLSAAIVQSLLRARQRGLPPAVLESTRLHIADALGIGAAARSTALAGQVMAAQGLLSGAGSCRLIGGGKAAPAAAAYINAALIHILDYDDIHDVGRLHPGAVVLPAALAAAETAGASDEALVEAVALATELICRLGVVCAPQGEGPGSEWFLTQLFGYVAASVAAGLALGLSQDALVSAIGLAYMQAAGGKQAGFGTGATARAVYPAFAAQGGLQAAFLARAGLTGPEGALDGAAGLFRIYLGGQLQPEQRAALLDFSAWHCGAVDIKPWPSCRLSHPYVAVALAARAAQQSGAILRARVAVNASAARLCRPLPQRRRPLTLQDAKYSIPFMTAFALVRGAPSLDGLGEGAMRDPQVLDMADRIGVEETLPDNPGHPPAVLTLEHEGGRASTWRYAPGDLRMDRDSTRAKFFECYRYAGLESAAGAAWQAAIDGHIGKAMQL</sequence>
<dbReference type="InterPro" id="IPR036148">
    <property type="entry name" value="MmgE/PrpD_sf"/>
</dbReference>
<gene>
    <name evidence="4" type="ORF">SAMN04488135_102399</name>
</gene>
<protein>
    <submittedName>
        <fullName evidence="4">2-methylcitrate dehydratase PrpD</fullName>
    </submittedName>
</protein>
<dbReference type="AlphaFoldDB" id="A0A1M5QW63"/>
<feature type="domain" description="MmgE/PrpD N-terminal" evidence="2">
    <location>
        <begin position="15"/>
        <end position="248"/>
    </location>
</feature>
<dbReference type="PANTHER" id="PTHR16943">
    <property type="entry name" value="2-METHYLCITRATE DEHYDRATASE-RELATED"/>
    <property type="match status" value="1"/>
</dbReference>
<dbReference type="InterPro" id="IPR005656">
    <property type="entry name" value="MmgE_PrpD"/>
</dbReference>
<dbReference type="InterPro" id="IPR045336">
    <property type="entry name" value="MmgE_PrpD_N"/>
</dbReference>
<reference evidence="4 5" key="1">
    <citation type="submission" date="2016-11" db="EMBL/GenBank/DDBJ databases">
        <authorList>
            <person name="Jaros S."/>
            <person name="Januszkiewicz K."/>
            <person name="Wedrychowicz H."/>
        </authorList>
    </citation>
    <scope>NUCLEOTIDE SEQUENCE [LARGE SCALE GENOMIC DNA]</scope>
    <source>
        <strain evidence="4 5">CGMCC 1.10190</strain>
    </source>
</reference>
<evidence type="ECO:0000259" key="2">
    <source>
        <dbReference type="Pfam" id="PF03972"/>
    </source>
</evidence>
<accession>A0A1M5QW63</accession>
<dbReference type="Gene3D" id="3.30.1330.120">
    <property type="entry name" value="2-methylcitrate dehydratase PrpD"/>
    <property type="match status" value="1"/>
</dbReference>
<keyword evidence="5" id="KW-1185">Reference proteome</keyword>
<dbReference type="InterPro" id="IPR042183">
    <property type="entry name" value="MmgE/PrpD_sf_1"/>
</dbReference>
<dbReference type="RefSeq" id="WP_143160885.1">
    <property type="nucleotide sequence ID" value="NZ_FQXE01000002.1"/>
</dbReference>
<dbReference type="GO" id="GO:0016829">
    <property type="term" value="F:lyase activity"/>
    <property type="evidence" value="ECO:0007669"/>
    <property type="project" value="InterPro"/>
</dbReference>
<evidence type="ECO:0000313" key="4">
    <source>
        <dbReference type="EMBL" id="SHH18365.1"/>
    </source>
</evidence>
<name>A0A1M5QW63_9BURK</name>
<dbReference type="SUPFAM" id="SSF103378">
    <property type="entry name" value="2-methylcitrate dehydratase PrpD"/>
    <property type="match status" value="1"/>
</dbReference>
<dbReference type="InterPro" id="IPR045337">
    <property type="entry name" value="MmgE_PrpD_C"/>
</dbReference>
<dbReference type="OrthoDB" id="8950577at2"/>
<evidence type="ECO:0000256" key="1">
    <source>
        <dbReference type="ARBA" id="ARBA00006174"/>
    </source>
</evidence>
<dbReference type="EMBL" id="FQXE01000002">
    <property type="protein sequence ID" value="SHH18365.1"/>
    <property type="molecule type" value="Genomic_DNA"/>
</dbReference>
<proteinExistence type="inferred from homology"/>